<protein>
    <recommendedName>
        <fullName evidence="4">Fimbrial assembly protein</fullName>
    </recommendedName>
</protein>
<organism evidence="2 3">
    <name type="scientific">Candidatus Nealsonbacteria bacterium RIFCSPLOWO2_01_FULL_43_32</name>
    <dbReference type="NCBI Taxonomy" id="1801672"/>
    <lineage>
        <taxon>Bacteria</taxon>
        <taxon>Candidatus Nealsoniibacteriota</taxon>
    </lineage>
</organism>
<dbReference type="Proteomes" id="UP000178647">
    <property type="component" value="Unassembled WGS sequence"/>
</dbReference>
<keyword evidence="1" id="KW-0472">Membrane</keyword>
<name>A0A1G2EGE0_9BACT</name>
<sequence>MVGIIPKTVKKTPQWQNFVAYFCYALLIGLVLGYALLFYLEGKAISSLQNLEEKITQVATPEDRVAESMILATKKRINDFSTLLQDHKKSSNFLSFLEVNTLPKVWLTKLELNPAEAKALVSGQAPDFKTLGQQILILQGQEQVQSVDLTNLSIGKKGETVFSFDLYFNPQILQ</sequence>
<dbReference type="EMBL" id="MHMH01000011">
    <property type="protein sequence ID" value="OGZ24421.1"/>
    <property type="molecule type" value="Genomic_DNA"/>
</dbReference>
<proteinExistence type="predicted"/>
<dbReference type="AlphaFoldDB" id="A0A1G2EGE0"/>
<comment type="caution">
    <text evidence="2">The sequence shown here is derived from an EMBL/GenBank/DDBJ whole genome shotgun (WGS) entry which is preliminary data.</text>
</comment>
<gene>
    <name evidence="2" type="ORF">A2896_01280</name>
</gene>
<keyword evidence="1" id="KW-0812">Transmembrane</keyword>
<evidence type="ECO:0000313" key="3">
    <source>
        <dbReference type="Proteomes" id="UP000178647"/>
    </source>
</evidence>
<evidence type="ECO:0000313" key="2">
    <source>
        <dbReference type="EMBL" id="OGZ24421.1"/>
    </source>
</evidence>
<reference evidence="2 3" key="1">
    <citation type="journal article" date="2016" name="Nat. Commun.">
        <title>Thousands of microbial genomes shed light on interconnected biogeochemical processes in an aquifer system.</title>
        <authorList>
            <person name="Anantharaman K."/>
            <person name="Brown C.T."/>
            <person name="Hug L.A."/>
            <person name="Sharon I."/>
            <person name="Castelle C.J."/>
            <person name="Probst A.J."/>
            <person name="Thomas B.C."/>
            <person name="Singh A."/>
            <person name="Wilkins M.J."/>
            <person name="Karaoz U."/>
            <person name="Brodie E.L."/>
            <person name="Williams K.H."/>
            <person name="Hubbard S.S."/>
            <person name="Banfield J.F."/>
        </authorList>
    </citation>
    <scope>NUCLEOTIDE SEQUENCE [LARGE SCALE GENOMIC DNA]</scope>
</reference>
<dbReference type="STRING" id="1801672.A2896_01280"/>
<evidence type="ECO:0000256" key="1">
    <source>
        <dbReference type="SAM" id="Phobius"/>
    </source>
</evidence>
<accession>A0A1G2EGE0</accession>
<feature type="transmembrane region" description="Helical" evidence="1">
    <location>
        <begin position="18"/>
        <end position="40"/>
    </location>
</feature>
<keyword evidence="1" id="KW-1133">Transmembrane helix</keyword>
<evidence type="ECO:0008006" key="4">
    <source>
        <dbReference type="Google" id="ProtNLM"/>
    </source>
</evidence>